<comment type="caution">
    <text evidence="2">The sequence shown here is derived from an EMBL/GenBank/DDBJ whole genome shotgun (WGS) entry which is preliminary data.</text>
</comment>
<organism evidence="2 3">
    <name type="scientific">Marasmiellus scandens</name>
    <dbReference type="NCBI Taxonomy" id="2682957"/>
    <lineage>
        <taxon>Eukaryota</taxon>
        <taxon>Fungi</taxon>
        <taxon>Dikarya</taxon>
        <taxon>Basidiomycota</taxon>
        <taxon>Agaricomycotina</taxon>
        <taxon>Agaricomycetes</taxon>
        <taxon>Agaricomycetidae</taxon>
        <taxon>Agaricales</taxon>
        <taxon>Marasmiineae</taxon>
        <taxon>Omphalotaceae</taxon>
        <taxon>Marasmiellus</taxon>
    </lineage>
</organism>
<evidence type="ECO:0000313" key="2">
    <source>
        <dbReference type="EMBL" id="KAK7446333.1"/>
    </source>
</evidence>
<reference evidence="2 3" key="1">
    <citation type="submission" date="2024-01" db="EMBL/GenBank/DDBJ databases">
        <title>A draft genome for the cacao thread blight pathogen Marasmiellus scandens.</title>
        <authorList>
            <person name="Baruah I.K."/>
            <person name="Leung J."/>
            <person name="Bukari Y."/>
            <person name="Amoako-Attah I."/>
            <person name="Meinhardt L.W."/>
            <person name="Bailey B.A."/>
            <person name="Cohen S.P."/>
        </authorList>
    </citation>
    <scope>NUCLEOTIDE SEQUENCE [LARGE SCALE GENOMIC DNA]</scope>
    <source>
        <strain evidence="2 3">GH-19</strain>
    </source>
</reference>
<name>A0ABR1J2M2_9AGAR</name>
<evidence type="ECO:0000313" key="3">
    <source>
        <dbReference type="Proteomes" id="UP001498398"/>
    </source>
</evidence>
<accession>A0ABR1J2M2</accession>
<evidence type="ECO:0000256" key="1">
    <source>
        <dbReference type="SAM" id="MobiDB-lite"/>
    </source>
</evidence>
<dbReference type="EMBL" id="JBANRG010000044">
    <property type="protein sequence ID" value="KAK7446333.1"/>
    <property type="molecule type" value="Genomic_DNA"/>
</dbReference>
<feature type="compositionally biased region" description="Basic and acidic residues" evidence="1">
    <location>
        <begin position="244"/>
        <end position="259"/>
    </location>
</feature>
<proteinExistence type="predicted"/>
<protein>
    <submittedName>
        <fullName evidence="2">Uncharacterized protein</fullName>
    </submittedName>
</protein>
<keyword evidence="3" id="KW-1185">Reference proteome</keyword>
<dbReference type="Proteomes" id="UP001498398">
    <property type="component" value="Unassembled WGS sequence"/>
</dbReference>
<gene>
    <name evidence="2" type="ORF">VKT23_014539</name>
</gene>
<feature type="compositionally biased region" description="Polar residues" evidence="1">
    <location>
        <begin position="229"/>
        <end position="242"/>
    </location>
</feature>
<feature type="region of interest" description="Disordered" evidence="1">
    <location>
        <begin position="1"/>
        <end position="96"/>
    </location>
</feature>
<feature type="compositionally biased region" description="Basic and acidic residues" evidence="1">
    <location>
        <begin position="1"/>
        <end position="14"/>
    </location>
</feature>
<feature type="compositionally biased region" description="Polar residues" evidence="1">
    <location>
        <begin position="84"/>
        <end position="96"/>
    </location>
</feature>
<feature type="compositionally biased region" description="Polar residues" evidence="1">
    <location>
        <begin position="20"/>
        <end position="45"/>
    </location>
</feature>
<sequence length="259" mass="27784">MTKEKARRDGKMMPEWEGAGSSTLSGGQHQEQQTGYTSSDASNWFTPEATPTHNPTPQATPTPTPTRLLYFWERNGSKHEDSANDNQTTPRQATAQPAFNALPPSMGTPVAWSAGHGNHGYYGYEGAANSYGSEYGSNGYGTNHGIQGVSSGASSSASGAQAYQSYPGAHQSYPGAHQSYPGAHQSYPGAYPEVYSGVYPDNYSNNASTSNTQQYIRNVNEAHQAYPTDYSNNTSISNTQQYAHDGELANAEEGRSNQS</sequence>
<feature type="region of interest" description="Disordered" evidence="1">
    <location>
        <begin position="220"/>
        <end position="259"/>
    </location>
</feature>